<gene>
    <name evidence="1" type="ORF">ENS29_09565</name>
</gene>
<evidence type="ECO:0000313" key="1">
    <source>
        <dbReference type="EMBL" id="HGU33089.1"/>
    </source>
</evidence>
<name>A0A7C4RJ24_9BACT</name>
<dbReference type="AlphaFoldDB" id="A0A7C4RJ24"/>
<evidence type="ECO:0008006" key="2">
    <source>
        <dbReference type="Google" id="ProtNLM"/>
    </source>
</evidence>
<dbReference type="EMBL" id="DSUH01000223">
    <property type="protein sequence ID" value="HGU33089.1"/>
    <property type="molecule type" value="Genomic_DNA"/>
</dbReference>
<sequence>MAETEVDRLFPLVYQDVLPIAIERLETDEPVPRSVLEPVGIGDKEPHRPDELACDGVSEALWEKLVSIERKIDFLMDRIFRTNGSAQTAFSDLAVVMNEHGLRIRTRDALTMQHRYRLRIRVPVSPPTYILVAAHVVFGRKEEEGLWDIALRWVDMDDSVLRLVRFYAMNRQREWIRKRKAEREVVG</sequence>
<protein>
    <recommendedName>
        <fullName evidence="2">PilZ domain-containing protein</fullName>
    </recommendedName>
</protein>
<accession>A0A7C4RJ24</accession>
<organism evidence="1">
    <name type="scientific">Desulfatirhabdium butyrativorans</name>
    <dbReference type="NCBI Taxonomy" id="340467"/>
    <lineage>
        <taxon>Bacteria</taxon>
        <taxon>Pseudomonadati</taxon>
        <taxon>Thermodesulfobacteriota</taxon>
        <taxon>Desulfobacteria</taxon>
        <taxon>Desulfobacterales</taxon>
        <taxon>Desulfatirhabdiaceae</taxon>
        <taxon>Desulfatirhabdium</taxon>
    </lineage>
</organism>
<proteinExistence type="predicted"/>
<comment type="caution">
    <text evidence="1">The sequence shown here is derived from an EMBL/GenBank/DDBJ whole genome shotgun (WGS) entry which is preliminary data.</text>
</comment>
<reference evidence="1" key="1">
    <citation type="journal article" date="2020" name="mSystems">
        <title>Genome- and Community-Level Interaction Insights into Carbon Utilization and Element Cycling Functions of Hydrothermarchaeota in Hydrothermal Sediment.</title>
        <authorList>
            <person name="Zhou Z."/>
            <person name="Liu Y."/>
            <person name="Xu W."/>
            <person name="Pan J."/>
            <person name="Luo Z.H."/>
            <person name="Li M."/>
        </authorList>
    </citation>
    <scope>NUCLEOTIDE SEQUENCE [LARGE SCALE GENOMIC DNA]</scope>
    <source>
        <strain evidence="1">SpSt-477</strain>
    </source>
</reference>